<accession>A0A258HRL6</accession>
<dbReference type="AlphaFoldDB" id="A0A258HRL6"/>
<proteinExistence type="predicted"/>
<sequence length="81" mass="8443">MTQTSETAHDDLFAALCNELGHCLHDKGQKKVIAALPSGLDAAVKVVLEADGVDFLNAPGSLKRAVRDCLKANLPGDTGQA</sequence>
<evidence type="ECO:0000313" key="1">
    <source>
        <dbReference type="EMBL" id="OYX58992.1"/>
    </source>
</evidence>
<dbReference type="Proteomes" id="UP000216147">
    <property type="component" value="Unassembled WGS sequence"/>
</dbReference>
<organism evidence="1 2">
    <name type="scientific">Brevundimonas subvibrioides</name>
    <dbReference type="NCBI Taxonomy" id="74313"/>
    <lineage>
        <taxon>Bacteria</taxon>
        <taxon>Pseudomonadati</taxon>
        <taxon>Pseudomonadota</taxon>
        <taxon>Alphaproteobacteria</taxon>
        <taxon>Caulobacterales</taxon>
        <taxon>Caulobacteraceae</taxon>
        <taxon>Brevundimonas</taxon>
    </lineage>
</organism>
<reference evidence="1 2" key="1">
    <citation type="submission" date="2017-03" db="EMBL/GenBank/DDBJ databases">
        <title>Lifting the veil on microbial sulfur biogeochemistry in mining wastewaters.</title>
        <authorList>
            <person name="Kantor R.S."/>
            <person name="Colenbrander Nelson T."/>
            <person name="Marshall S."/>
            <person name="Bennett D."/>
            <person name="Apte S."/>
            <person name="Camacho D."/>
            <person name="Thomas B.C."/>
            <person name="Warren L.A."/>
            <person name="Banfield J.F."/>
        </authorList>
    </citation>
    <scope>NUCLEOTIDE SEQUENCE [LARGE SCALE GENOMIC DNA]</scope>
    <source>
        <strain evidence="1">32-68-21</strain>
    </source>
</reference>
<comment type="caution">
    <text evidence="1">The sequence shown here is derived from an EMBL/GenBank/DDBJ whole genome shotgun (WGS) entry which is preliminary data.</text>
</comment>
<gene>
    <name evidence="1" type="ORF">B7Y86_00750</name>
</gene>
<protein>
    <submittedName>
        <fullName evidence="1">Uncharacterized protein</fullName>
    </submittedName>
</protein>
<evidence type="ECO:0000313" key="2">
    <source>
        <dbReference type="Proteomes" id="UP000216147"/>
    </source>
</evidence>
<dbReference type="EMBL" id="NCEQ01000001">
    <property type="protein sequence ID" value="OYX58992.1"/>
    <property type="molecule type" value="Genomic_DNA"/>
</dbReference>
<name>A0A258HRL6_9CAUL</name>